<dbReference type="RefSeq" id="WP_145171340.1">
    <property type="nucleotide sequence ID" value="NZ_CP037422.1"/>
</dbReference>
<dbReference type="OrthoDB" id="8333609at2"/>
<protein>
    <recommendedName>
        <fullName evidence="2">Biotin-protein ligase N-terminal domain-containing protein</fullName>
    </recommendedName>
</protein>
<keyword evidence="4" id="KW-1185">Reference proteome</keyword>
<dbReference type="Gene3D" id="3.40.50.880">
    <property type="match status" value="1"/>
</dbReference>
<sequence length="261" mass="28412" precursor="true">MSRVPLCLLRICLVLITGFTSASTWADDVPSSQTTKPVRVAIYDFPKSGSTGPEHLMKFLTPTYGFQSTIVSPDEIRDGALQNYDVLICPGGSGSRQAKELKEEGRAAVRKFVRNGGGYVGICAGAYLASTHYTWSLGVINARVWDRAHWARGKNQVSISLTPSGREVLSKSKEKYDIYYANGPLLVPDNQPNLPGYEVLAKYDTEVARNGAPQHAMVDTHAIIRSKFGAGRVICFSPHAEMKNGPKSLVASGVYWASNAE</sequence>
<feature type="chain" id="PRO_5022013875" description="Biotin-protein ligase N-terminal domain-containing protein" evidence="1">
    <location>
        <begin position="27"/>
        <end position="261"/>
    </location>
</feature>
<evidence type="ECO:0000259" key="2">
    <source>
        <dbReference type="Pfam" id="PF09825"/>
    </source>
</evidence>
<dbReference type="Proteomes" id="UP000318384">
    <property type="component" value="Chromosome"/>
</dbReference>
<evidence type="ECO:0000313" key="4">
    <source>
        <dbReference type="Proteomes" id="UP000318384"/>
    </source>
</evidence>
<keyword evidence="1" id="KW-0732">Signal</keyword>
<evidence type="ECO:0000313" key="3">
    <source>
        <dbReference type="EMBL" id="QDU07416.1"/>
    </source>
</evidence>
<evidence type="ECO:0000256" key="1">
    <source>
        <dbReference type="SAM" id="SignalP"/>
    </source>
</evidence>
<name>A0A517WQA5_9PLAN</name>
<dbReference type="InterPro" id="IPR015834">
    <property type="entry name" value="UCP016642"/>
</dbReference>
<dbReference type="Pfam" id="PF09825">
    <property type="entry name" value="BPL_N"/>
    <property type="match status" value="2"/>
</dbReference>
<dbReference type="AlphaFoldDB" id="A0A517WQA5"/>
<dbReference type="InterPro" id="IPR029062">
    <property type="entry name" value="Class_I_gatase-like"/>
</dbReference>
<proteinExistence type="predicted"/>
<gene>
    <name evidence="3" type="ORF">V202x_07690</name>
</gene>
<dbReference type="InterPro" id="IPR019197">
    <property type="entry name" value="Biotin-prot_ligase_N"/>
</dbReference>
<accession>A0A517WQA5</accession>
<dbReference type="PIRSF" id="PIRSF016642">
    <property type="entry name" value="UCP016642"/>
    <property type="match status" value="1"/>
</dbReference>
<feature type="domain" description="Biotin-protein ligase N-terminal" evidence="2">
    <location>
        <begin position="54"/>
        <end position="142"/>
    </location>
</feature>
<feature type="domain" description="Biotin-protein ligase N-terminal" evidence="2">
    <location>
        <begin position="153"/>
        <end position="244"/>
    </location>
</feature>
<reference evidence="3 4" key="1">
    <citation type="submission" date="2019-03" db="EMBL/GenBank/DDBJ databases">
        <title>Deep-cultivation of Planctomycetes and their phenomic and genomic characterization uncovers novel biology.</title>
        <authorList>
            <person name="Wiegand S."/>
            <person name="Jogler M."/>
            <person name="Boedeker C."/>
            <person name="Pinto D."/>
            <person name="Vollmers J."/>
            <person name="Rivas-Marin E."/>
            <person name="Kohn T."/>
            <person name="Peeters S.H."/>
            <person name="Heuer A."/>
            <person name="Rast P."/>
            <person name="Oberbeckmann S."/>
            <person name="Bunk B."/>
            <person name="Jeske O."/>
            <person name="Meyerdierks A."/>
            <person name="Storesund J.E."/>
            <person name="Kallscheuer N."/>
            <person name="Luecker S."/>
            <person name="Lage O.M."/>
            <person name="Pohl T."/>
            <person name="Merkel B.J."/>
            <person name="Hornburger P."/>
            <person name="Mueller R.-W."/>
            <person name="Bruemmer F."/>
            <person name="Labrenz M."/>
            <person name="Spormann A.M."/>
            <person name="Op den Camp H."/>
            <person name="Overmann J."/>
            <person name="Amann R."/>
            <person name="Jetten M.S.M."/>
            <person name="Mascher T."/>
            <person name="Medema M.H."/>
            <person name="Devos D.P."/>
            <person name="Kaster A.-K."/>
            <person name="Ovreas L."/>
            <person name="Rohde M."/>
            <person name="Galperin M.Y."/>
            <person name="Jogler C."/>
        </authorList>
    </citation>
    <scope>NUCLEOTIDE SEQUENCE [LARGE SCALE GENOMIC DNA]</scope>
    <source>
        <strain evidence="3 4">V202</strain>
    </source>
</reference>
<dbReference type="SUPFAM" id="SSF52317">
    <property type="entry name" value="Class I glutamine amidotransferase-like"/>
    <property type="match status" value="1"/>
</dbReference>
<organism evidence="3 4">
    <name type="scientific">Gimesia aquarii</name>
    <dbReference type="NCBI Taxonomy" id="2527964"/>
    <lineage>
        <taxon>Bacteria</taxon>
        <taxon>Pseudomonadati</taxon>
        <taxon>Planctomycetota</taxon>
        <taxon>Planctomycetia</taxon>
        <taxon>Planctomycetales</taxon>
        <taxon>Planctomycetaceae</taxon>
        <taxon>Gimesia</taxon>
    </lineage>
</organism>
<feature type="signal peptide" evidence="1">
    <location>
        <begin position="1"/>
        <end position="26"/>
    </location>
</feature>
<dbReference type="EMBL" id="CP037422">
    <property type="protein sequence ID" value="QDU07416.1"/>
    <property type="molecule type" value="Genomic_DNA"/>
</dbReference>